<sequence>MENILMNSINKNELKCMQKARVSRYCTIEEEKRFKSISNEKQFRKYGFSSARRNMVHA</sequence>
<dbReference type="STRING" id="572478.Vdis_2274"/>
<reference evidence="2" key="2">
    <citation type="journal article" date="2010" name="Stand. Genomic Sci.">
        <title>Complete genome sequence of Vulcanisaeta distributa type strain (IC-017T).</title>
        <authorList>
            <person name="Mavromatis K."/>
            <person name="Sikorski J."/>
            <person name="Pabst E."/>
            <person name="Teshima H."/>
            <person name="Lapidus A."/>
            <person name="Lucas S."/>
            <person name="Nolan M."/>
            <person name="Glavina Del Rio T."/>
            <person name="Cheng J."/>
            <person name="Bruce D."/>
            <person name="Goodwin L."/>
            <person name="Pitluck S."/>
            <person name="Liolios K."/>
            <person name="Ivanova N."/>
            <person name="Mikhailova N."/>
            <person name="Pati A."/>
            <person name="Chen A."/>
            <person name="Palaniappan K."/>
            <person name="Land M."/>
            <person name="Hauser L."/>
            <person name="Chang Y."/>
            <person name="Jeffries C."/>
            <person name="Rohde M."/>
            <person name="Spring S."/>
            <person name="Goker M."/>
            <person name="Wirth R."/>
            <person name="Woyke T."/>
            <person name="Bristow J."/>
            <person name="Eisen J."/>
            <person name="Markowitz V."/>
            <person name="Hugenholtz P."/>
            <person name="Klenk H."/>
            <person name="Kyrpides N."/>
        </authorList>
    </citation>
    <scope>NUCLEOTIDE SEQUENCE [LARGE SCALE GENOMIC DNA]</scope>
    <source>
        <strain evidence="2">DSM 14429 / JCM 11212 / NBRC 100878 / IC-017</strain>
    </source>
</reference>
<dbReference type="KEGG" id="vdi:Vdis_2274"/>
<dbReference type="Proteomes" id="UP000006681">
    <property type="component" value="Chromosome"/>
</dbReference>
<name>E1QQN0_VULDI</name>
<protein>
    <submittedName>
        <fullName evidence="1">Uncharacterized protein</fullName>
    </submittedName>
</protein>
<dbReference type="AlphaFoldDB" id="E1QQN0"/>
<organism evidence="1 2">
    <name type="scientific">Vulcanisaeta distributa (strain DSM 14429 / JCM 11212 / NBRC 100878 / IC-017)</name>
    <dbReference type="NCBI Taxonomy" id="572478"/>
    <lineage>
        <taxon>Archaea</taxon>
        <taxon>Thermoproteota</taxon>
        <taxon>Thermoprotei</taxon>
        <taxon>Thermoproteales</taxon>
        <taxon>Thermoproteaceae</taxon>
        <taxon>Vulcanisaeta</taxon>
    </lineage>
</organism>
<proteinExistence type="predicted"/>
<reference evidence="1 2" key="1">
    <citation type="journal article" date="2010" name="Stand. Genomic Sci.">
        <title>Complete genome sequence of Vulcanisaeta distributa type strain (IC-017).</title>
        <authorList>
            <person name="Mavromatis K."/>
            <person name="Sikorski J."/>
            <person name="Pabst E."/>
            <person name="Teshima H."/>
            <person name="Lapidus A."/>
            <person name="Lucas S."/>
            <person name="Nolan M."/>
            <person name="Glavina Del Rio T."/>
            <person name="Cheng J.F."/>
            <person name="Bruce D."/>
            <person name="Goodwin L."/>
            <person name="Pitluck S."/>
            <person name="Liolios K."/>
            <person name="Ivanova N."/>
            <person name="Mikhailova N."/>
            <person name="Pati A."/>
            <person name="Chen A."/>
            <person name="Palaniappan K."/>
            <person name="Land M."/>
            <person name="Hauser L."/>
            <person name="Chang Y.J."/>
            <person name="Jeffries C.D."/>
            <person name="Rohde M."/>
            <person name="Spring S."/>
            <person name="Goker M."/>
            <person name="Wirth R."/>
            <person name="Woyke T."/>
            <person name="Bristow J."/>
            <person name="Eisen J.A."/>
            <person name="Markowitz V."/>
            <person name="Hugenholtz P."/>
            <person name="Klenk H.P."/>
            <person name="Kyrpides N.C."/>
        </authorList>
    </citation>
    <scope>NUCLEOTIDE SEQUENCE [LARGE SCALE GENOMIC DNA]</scope>
    <source>
        <strain evidence="2">DSM 14429 / JCM 11212 / NBRC 100878 / IC-017</strain>
    </source>
</reference>
<evidence type="ECO:0000313" key="1">
    <source>
        <dbReference type="EMBL" id="ADN51642.1"/>
    </source>
</evidence>
<gene>
    <name evidence="1" type="ordered locus">Vdis_2274</name>
</gene>
<accession>E1QQN0</accession>
<evidence type="ECO:0000313" key="2">
    <source>
        <dbReference type="Proteomes" id="UP000006681"/>
    </source>
</evidence>
<keyword evidence="2" id="KW-1185">Reference proteome</keyword>
<dbReference type="HOGENOM" id="CLU_2968652_0_0_2"/>
<dbReference type="EMBL" id="CP002100">
    <property type="protein sequence ID" value="ADN51642.1"/>
    <property type="molecule type" value="Genomic_DNA"/>
</dbReference>